<protein>
    <submittedName>
        <fullName evidence="3">FecR family protein</fullName>
    </submittedName>
</protein>
<evidence type="ECO:0000313" key="3">
    <source>
        <dbReference type="EMBL" id="SDG03481.1"/>
    </source>
</evidence>
<dbReference type="Pfam" id="PF16220">
    <property type="entry name" value="DUF4880"/>
    <property type="match status" value="1"/>
</dbReference>
<proteinExistence type="predicted"/>
<dbReference type="STRING" id="640205.SAMN05216381_3000"/>
<dbReference type="PANTHER" id="PTHR30273">
    <property type="entry name" value="PERIPLASMIC SIGNAL SENSOR AND SIGMA FACTOR ACTIVATOR FECR-RELATED"/>
    <property type="match status" value="1"/>
</dbReference>
<dbReference type="PIRSF" id="PIRSF018266">
    <property type="entry name" value="FecR"/>
    <property type="match status" value="1"/>
</dbReference>
<dbReference type="AlphaFoldDB" id="A0A1G7QY77"/>
<evidence type="ECO:0000259" key="2">
    <source>
        <dbReference type="Pfam" id="PF16220"/>
    </source>
</evidence>
<name>A0A1G7QY77_9GAMM</name>
<dbReference type="EMBL" id="FNBM01000006">
    <property type="protein sequence ID" value="SDG03481.1"/>
    <property type="molecule type" value="Genomic_DNA"/>
</dbReference>
<reference evidence="3 4" key="1">
    <citation type="submission" date="2016-10" db="EMBL/GenBank/DDBJ databases">
        <authorList>
            <person name="de Groot N.N."/>
        </authorList>
    </citation>
    <scope>NUCLEOTIDE SEQUENCE [LARGE SCALE GENOMIC DNA]</scope>
    <source>
        <strain evidence="3 4">LMG 25475</strain>
    </source>
</reference>
<dbReference type="InterPro" id="IPR006860">
    <property type="entry name" value="FecR"/>
</dbReference>
<evidence type="ECO:0000313" key="4">
    <source>
        <dbReference type="Proteomes" id="UP000243378"/>
    </source>
</evidence>
<feature type="domain" description="FecR N-terminal" evidence="2">
    <location>
        <begin position="16"/>
        <end position="57"/>
    </location>
</feature>
<feature type="domain" description="FecR protein" evidence="1">
    <location>
        <begin position="112"/>
        <end position="199"/>
    </location>
</feature>
<organism evidence="3 4">
    <name type="scientific">Phytopseudomonas seleniipraecipitans</name>
    <dbReference type="NCBI Taxonomy" id="640205"/>
    <lineage>
        <taxon>Bacteria</taxon>
        <taxon>Pseudomonadati</taxon>
        <taxon>Pseudomonadota</taxon>
        <taxon>Gammaproteobacteria</taxon>
        <taxon>Pseudomonadales</taxon>
        <taxon>Pseudomonadaceae</taxon>
        <taxon>Phytopseudomonas</taxon>
    </lineage>
</organism>
<dbReference type="PANTHER" id="PTHR30273:SF2">
    <property type="entry name" value="PROTEIN FECR"/>
    <property type="match status" value="1"/>
</dbReference>
<dbReference type="Gene3D" id="2.60.120.1440">
    <property type="match status" value="1"/>
</dbReference>
<dbReference type="InterPro" id="IPR012373">
    <property type="entry name" value="Ferrdict_sens_TM"/>
</dbReference>
<dbReference type="InterPro" id="IPR032623">
    <property type="entry name" value="FecR_N"/>
</dbReference>
<gene>
    <name evidence="3" type="ORF">SAMN05216381_3000</name>
</gene>
<sequence>MLNREVSDDARQTARSAARWLALIESGQASDQDHANLQRWRELNVSHEHAWQRIQALRGRFAGLPPELAMASLDRPDASRRRLLKGMLGFAAVAPAAWLVSRELPVAAWRADLSTGTGERRSVTLAGGSVLELNTASAVNVDAAQRRVTLVRGEIALRVAETTPFVIDTAQGRAILSQAQLCVRELGDSCEFSMLSGMAELRPTQYETPALRAGQRVLLRNGRVVSTQAFDTAAPDWRDGVLMANDQPLGDFLRELDRYRPGVLRWSPALETLRVTGSFRLADTDQVLDLLAASLPLEVRARTRYWVTLVPREQSA</sequence>
<accession>A0A1G7QY77</accession>
<dbReference type="GO" id="GO:0016989">
    <property type="term" value="F:sigma factor antagonist activity"/>
    <property type="evidence" value="ECO:0007669"/>
    <property type="project" value="TreeGrafter"/>
</dbReference>
<dbReference type="Pfam" id="PF04773">
    <property type="entry name" value="FecR"/>
    <property type="match status" value="1"/>
</dbReference>
<evidence type="ECO:0000259" key="1">
    <source>
        <dbReference type="Pfam" id="PF04773"/>
    </source>
</evidence>
<dbReference type="Proteomes" id="UP000243378">
    <property type="component" value="Unassembled WGS sequence"/>
</dbReference>